<keyword evidence="1" id="KW-0472">Membrane</keyword>
<organism evidence="2 3">
    <name type="scientific">Scandinavium goeteborgense</name>
    <dbReference type="NCBI Taxonomy" id="1851514"/>
    <lineage>
        <taxon>Bacteria</taxon>
        <taxon>Pseudomonadati</taxon>
        <taxon>Pseudomonadota</taxon>
        <taxon>Gammaproteobacteria</taxon>
        <taxon>Enterobacterales</taxon>
        <taxon>Enterobacteriaceae</taxon>
        <taxon>Scandinavium</taxon>
    </lineage>
</organism>
<dbReference type="Proteomes" id="UP000295530">
    <property type="component" value="Unassembled WGS sequence"/>
</dbReference>
<feature type="transmembrane region" description="Helical" evidence="1">
    <location>
        <begin position="21"/>
        <end position="39"/>
    </location>
</feature>
<dbReference type="InterPro" id="IPR052534">
    <property type="entry name" value="Extracell_DNA_Util/SecSys_Comp"/>
</dbReference>
<reference evidence="2 3" key="1">
    <citation type="submission" date="2019-03" db="EMBL/GenBank/DDBJ databases">
        <title>Genomic analyses of the natural microbiome of Caenorhabditis elegans.</title>
        <authorList>
            <person name="Samuel B."/>
        </authorList>
    </citation>
    <scope>NUCLEOTIDE SEQUENCE [LARGE SCALE GENOMIC DNA]</scope>
    <source>
        <strain evidence="2 3">BIGb0156</strain>
    </source>
</reference>
<dbReference type="AlphaFoldDB" id="A0A4R6EGB5"/>
<keyword evidence="1" id="KW-0812">Transmembrane</keyword>
<accession>A0A4R6EGB5</accession>
<sequence>MPRQVNLLCWREQRRRECLRFWGAMCIGVVLITLALIIAGRARQSQQHAWLALRQQSDQAVRQMLSQQERRLRAEQARVQVAQRRELQRAMTLRWQTTLLALAEKMPAQSWLTALEWQGQTLRFTGLANRFPALTQVERVMRSLPGFGPVTPGATRRDEQGRWQFSYQLQTEAVDAEVR</sequence>
<dbReference type="Pfam" id="PF05137">
    <property type="entry name" value="PilN"/>
    <property type="match status" value="1"/>
</dbReference>
<protein>
    <submittedName>
        <fullName evidence="2">Pilus assembly protein HofN</fullName>
    </submittedName>
</protein>
<dbReference type="PANTHER" id="PTHR40278:SF1">
    <property type="entry name" value="DNA UTILIZATION PROTEIN HOFN"/>
    <property type="match status" value="1"/>
</dbReference>
<gene>
    <name evidence="2" type="ORF">EC847_10842</name>
</gene>
<evidence type="ECO:0000256" key="1">
    <source>
        <dbReference type="SAM" id="Phobius"/>
    </source>
</evidence>
<keyword evidence="1" id="KW-1133">Transmembrane helix</keyword>
<name>A0A4R6EGB5_SCAGO</name>
<dbReference type="InterPro" id="IPR007813">
    <property type="entry name" value="PilN"/>
</dbReference>
<dbReference type="EMBL" id="SNVX01000008">
    <property type="protein sequence ID" value="TDN57392.1"/>
    <property type="molecule type" value="Genomic_DNA"/>
</dbReference>
<comment type="caution">
    <text evidence="2">The sequence shown here is derived from an EMBL/GenBank/DDBJ whole genome shotgun (WGS) entry which is preliminary data.</text>
</comment>
<evidence type="ECO:0000313" key="3">
    <source>
        <dbReference type="Proteomes" id="UP000295530"/>
    </source>
</evidence>
<proteinExistence type="predicted"/>
<evidence type="ECO:0000313" key="2">
    <source>
        <dbReference type="EMBL" id="TDN57392.1"/>
    </source>
</evidence>
<keyword evidence="3" id="KW-1185">Reference proteome</keyword>
<dbReference type="PANTHER" id="PTHR40278">
    <property type="entry name" value="DNA UTILIZATION PROTEIN HOFN"/>
    <property type="match status" value="1"/>
</dbReference>